<protein>
    <submittedName>
        <fullName evidence="1">Uncharacterized protein</fullName>
    </submittedName>
</protein>
<reference evidence="1" key="1">
    <citation type="submission" date="2014-12" db="EMBL/GenBank/DDBJ databases">
        <title>Insight into the proteome of Arion vulgaris.</title>
        <authorList>
            <person name="Aradska J."/>
            <person name="Bulat T."/>
            <person name="Smidak R."/>
            <person name="Sarate P."/>
            <person name="Gangsoo J."/>
            <person name="Sialana F."/>
            <person name="Bilban M."/>
            <person name="Lubec G."/>
        </authorList>
    </citation>
    <scope>NUCLEOTIDE SEQUENCE</scope>
    <source>
        <tissue evidence="1">Skin</tissue>
    </source>
</reference>
<sequence length="86" mass="10214">GDYPLPTLTDQRSHKVTLSLVAAHIFHRLTPLLRVPYVIEMCLVKFMLGLCDHHNWHCDQVYIQKLLDLMWMLMQDPEIQECMEHL</sequence>
<proteinExistence type="predicted"/>
<feature type="non-terminal residue" evidence="1">
    <location>
        <position position="1"/>
    </location>
</feature>
<feature type="non-terminal residue" evidence="1">
    <location>
        <position position="86"/>
    </location>
</feature>
<dbReference type="EMBL" id="HACG01006801">
    <property type="protein sequence ID" value="CEK53666.1"/>
    <property type="molecule type" value="Transcribed_RNA"/>
</dbReference>
<accession>A0A0B6YCU6</accession>
<evidence type="ECO:0000313" key="1">
    <source>
        <dbReference type="EMBL" id="CEK53666.1"/>
    </source>
</evidence>
<organism evidence="1">
    <name type="scientific">Arion vulgaris</name>
    <dbReference type="NCBI Taxonomy" id="1028688"/>
    <lineage>
        <taxon>Eukaryota</taxon>
        <taxon>Metazoa</taxon>
        <taxon>Spiralia</taxon>
        <taxon>Lophotrochozoa</taxon>
        <taxon>Mollusca</taxon>
        <taxon>Gastropoda</taxon>
        <taxon>Heterobranchia</taxon>
        <taxon>Euthyneura</taxon>
        <taxon>Panpulmonata</taxon>
        <taxon>Eupulmonata</taxon>
        <taxon>Stylommatophora</taxon>
        <taxon>Helicina</taxon>
        <taxon>Arionoidea</taxon>
        <taxon>Arionidae</taxon>
        <taxon>Arion</taxon>
    </lineage>
</organism>
<dbReference type="AlphaFoldDB" id="A0A0B6YCU6"/>
<name>A0A0B6YCU6_9EUPU</name>
<gene>
    <name evidence="1" type="primary">ORF20962</name>
</gene>